<organism evidence="1">
    <name type="scientific">viral metagenome</name>
    <dbReference type="NCBI Taxonomy" id="1070528"/>
    <lineage>
        <taxon>unclassified sequences</taxon>
        <taxon>metagenomes</taxon>
        <taxon>organismal metagenomes</taxon>
    </lineage>
</organism>
<evidence type="ECO:0000313" key="1">
    <source>
        <dbReference type="EMBL" id="QHT73688.1"/>
    </source>
</evidence>
<dbReference type="AlphaFoldDB" id="A0A6C0GZF3"/>
<reference evidence="1" key="1">
    <citation type="journal article" date="2020" name="Nature">
        <title>Giant virus diversity and host interactions through global metagenomics.</title>
        <authorList>
            <person name="Schulz F."/>
            <person name="Roux S."/>
            <person name="Paez-Espino D."/>
            <person name="Jungbluth S."/>
            <person name="Walsh D.A."/>
            <person name="Denef V.J."/>
            <person name="McMahon K.D."/>
            <person name="Konstantinidis K.T."/>
            <person name="Eloe-Fadrosh E.A."/>
            <person name="Kyrpides N.C."/>
            <person name="Woyke T."/>
        </authorList>
    </citation>
    <scope>NUCLEOTIDE SEQUENCE</scope>
    <source>
        <strain evidence="1">GVMAG-M-3300023179-4</strain>
    </source>
</reference>
<dbReference type="EMBL" id="MN739831">
    <property type="protein sequence ID" value="QHT73688.1"/>
    <property type="molecule type" value="Genomic_DNA"/>
</dbReference>
<protein>
    <submittedName>
        <fullName evidence="1">Uncharacterized protein</fullName>
    </submittedName>
</protein>
<sequence>MNINNILSIKEQEDFMHLIYDVIHNGLDLCNLEYTLENMQLRYGNLTNILNSRMKNERYSNSYDIPIMKIILETKSYICYDISHNDFLNKKISAIKLLQKYGATLNIYNEKYIDHIPYWDIILQKKEISEEIFNLIKEPFKNIITI</sequence>
<proteinExistence type="predicted"/>
<accession>A0A6C0GZF3</accession>
<name>A0A6C0GZF3_9ZZZZ</name>